<dbReference type="STRING" id="1817828.A2722_03835"/>
<dbReference type="EMBL" id="MFEO01000034">
    <property type="protein sequence ID" value="OGE88335.1"/>
    <property type="molecule type" value="Genomic_DNA"/>
</dbReference>
<dbReference type="InterPro" id="IPR001085">
    <property type="entry name" value="Ser_HO-MeTrfase"/>
</dbReference>
<dbReference type="Pfam" id="PF00464">
    <property type="entry name" value="SHMT"/>
    <property type="match status" value="1"/>
</dbReference>
<protein>
    <recommendedName>
        <fullName evidence="9">Serine hydroxymethyltransferase</fullName>
        <shortName evidence="9">SHMT</shortName>
        <shortName evidence="9">Serine methylase</shortName>
        <ecNumber evidence="9">2.1.2.1</ecNumber>
    </recommendedName>
</protein>
<feature type="modified residue" description="N6-(pyridoxal phosphate)lysine" evidence="9 10">
    <location>
        <position position="226"/>
    </location>
</feature>
<dbReference type="Gene3D" id="3.40.640.10">
    <property type="entry name" value="Type I PLP-dependent aspartate aminotransferase-like (Major domain)"/>
    <property type="match status" value="1"/>
</dbReference>
<evidence type="ECO:0000256" key="4">
    <source>
        <dbReference type="ARBA" id="ARBA00011738"/>
    </source>
</evidence>
<gene>
    <name evidence="9" type="primary">glyA</name>
    <name evidence="12" type="ORF">A2722_03835</name>
</gene>
<dbReference type="PANTHER" id="PTHR11680:SF35">
    <property type="entry name" value="SERINE HYDROXYMETHYLTRANSFERASE 1"/>
    <property type="match status" value="1"/>
</dbReference>
<dbReference type="GO" id="GO:0008168">
    <property type="term" value="F:methyltransferase activity"/>
    <property type="evidence" value="ECO:0007669"/>
    <property type="project" value="UniProtKB-KW"/>
</dbReference>
<evidence type="ECO:0000259" key="11">
    <source>
        <dbReference type="Pfam" id="PF00464"/>
    </source>
</evidence>
<dbReference type="GO" id="GO:0030170">
    <property type="term" value="F:pyridoxal phosphate binding"/>
    <property type="evidence" value="ECO:0007669"/>
    <property type="project" value="UniProtKB-UniRule"/>
</dbReference>
<keyword evidence="8 9" id="KW-0663">Pyridoxal phosphate</keyword>
<dbReference type="SUPFAM" id="SSF53383">
    <property type="entry name" value="PLP-dependent transferases"/>
    <property type="match status" value="1"/>
</dbReference>
<evidence type="ECO:0000256" key="10">
    <source>
        <dbReference type="PIRSR" id="PIRSR000412-50"/>
    </source>
</evidence>
<evidence type="ECO:0000256" key="1">
    <source>
        <dbReference type="ARBA" id="ARBA00001933"/>
    </source>
</evidence>
<comment type="caution">
    <text evidence="12">The sequence shown here is derived from an EMBL/GenBank/DDBJ whole genome shotgun (WGS) entry which is preliminary data.</text>
</comment>
<dbReference type="InterPro" id="IPR049943">
    <property type="entry name" value="Ser_HO-MeTrfase-like"/>
</dbReference>
<comment type="pathway">
    <text evidence="9">Amino-acid biosynthesis; glycine biosynthesis; glycine from L-serine: step 1/1.</text>
</comment>
<evidence type="ECO:0000313" key="13">
    <source>
        <dbReference type="Proteomes" id="UP000178377"/>
    </source>
</evidence>
<dbReference type="AlphaFoldDB" id="A0A1F5PEN9"/>
<accession>A0A1F5PEN9</accession>
<comment type="subcellular location">
    <subcellularLocation>
        <location evidence="2 9">Cytoplasm</location>
    </subcellularLocation>
</comment>
<dbReference type="GO" id="GO:0019264">
    <property type="term" value="P:glycine biosynthetic process from serine"/>
    <property type="evidence" value="ECO:0007669"/>
    <property type="project" value="UniProtKB-UniRule"/>
</dbReference>
<dbReference type="PIRSF" id="PIRSF000412">
    <property type="entry name" value="SHMT"/>
    <property type="match status" value="1"/>
</dbReference>
<dbReference type="EC" id="2.1.2.1" evidence="9"/>
<dbReference type="GO" id="GO:0035999">
    <property type="term" value="P:tetrahydrofolate interconversion"/>
    <property type="evidence" value="ECO:0007669"/>
    <property type="project" value="UniProtKB-UniRule"/>
</dbReference>
<comment type="similarity">
    <text evidence="3 9">Belongs to the SHMT family.</text>
</comment>
<dbReference type="InterPro" id="IPR015424">
    <property type="entry name" value="PyrdxlP-dep_Trfase"/>
</dbReference>
<comment type="function">
    <text evidence="9">Catalyzes the reversible interconversion of serine and glycine with tetrahydrofolate (THF) serving as the one-carbon carrier. This reaction serves as the major source of one-carbon groups required for the biosynthesis of purines, thymidylate, methionine, and other important biomolecules. Also exhibits THF-independent aldolase activity toward beta-hydroxyamino acids, producing glycine and aldehydes, via a retro-aldol mechanism.</text>
</comment>
<dbReference type="UniPathway" id="UPA00288">
    <property type="reaction ID" value="UER01023"/>
</dbReference>
<evidence type="ECO:0000256" key="2">
    <source>
        <dbReference type="ARBA" id="ARBA00004496"/>
    </source>
</evidence>
<dbReference type="InterPro" id="IPR019798">
    <property type="entry name" value="Ser_HO-MeTrfase_PLP_BS"/>
</dbReference>
<organism evidence="12 13">
    <name type="scientific">Candidatus Doudnabacteria bacterium RIFCSPHIGHO2_01_FULL_50_11</name>
    <dbReference type="NCBI Taxonomy" id="1817828"/>
    <lineage>
        <taxon>Bacteria</taxon>
        <taxon>Candidatus Doudnaibacteriota</taxon>
    </lineage>
</organism>
<comment type="cofactor">
    <cofactor evidence="1 9 10">
        <name>pyridoxal 5'-phosphate</name>
        <dbReference type="ChEBI" id="CHEBI:597326"/>
    </cofactor>
</comment>
<evidence type="ECO:0000313" key="12">
    <source>
        <dbReference type="EMBL" id="OGE88335.1"/>
    </source>
</evidence>
<feature type="site" description="Plays an important role in substrate specificity" evidence="9">
    <location>
        <position position="225"/>
    </location>
</feature>
<dbReference type="InterPro" id="IPR039429">
    <property type="entry name" value="SHMT-like_dom"/>
</dbReference>
<evidence type="ECO:0000256" key="7">
    <source>
        <dbReference type="ARBA" id="ARBA00022679"/>
    </source>
</evidence>
<evidence type="ECO:0000256" key="3">
    <source>
        <dbReference type="ARBA" id="ARBA00006376"/>
    </source>
</evidence>
<evidence type="ECO:0000256" key="8">
    <source>
        <dbReference type="ARBA" id="ARBA00022898"/>
    </source>
</evidence>
<sequence>MSHLQETDPKIYEIIEREKKRQAEGLELIASENYVSPAVLEAMGSVLTNKYSEGYPGKRYYGGNDVIDEAESLAIDRAIQLFGAEHVNVQPLSGSPANLAVYMALLNPGDKVLGLSLDQGGHLSHGHPLNFSGKLYTIIPYLVRRDSEVIDMDEVEAIARREKPKMILAGFSAYSRSIDWKRFGEIADMVGALTFADIAHIAGLIAGKQLESPIPYFDVVSTTTHKTLRGPRGAIIMCKDKFAAAIDKAVFPGVQGGPHDHMTAAKAVAFGEALKPQFVDYSAQVIRNAQALSSGLQSRGYRIVSGGTDNHLMLVDVFGSKNISGKEAEKALERVGISINKNMIPYDPRKPLDPSGIRLGTPALTTRGAGVEDMETIANFIDEALENRASETNLKKIEGKVKDFSLKFPVPGIG</sequence>
<comment type="caution">
    <text evidence="9">Lacks conserved residue(s) required for the propagation of feature annotation.</text>
</comment>
<evidence type="ECO:0000256" key="5">
    <source>
        <dbReference type="ARBA" id="ARBA00022490"/>
    </source>
</evidence>
<dbReference type="PROSITE" id="PS00096">
    <property type="entry name" value="SHMT"/>
    <property type="match status" value="1"/>
</dbReference>
<keyword evidence="6 9" id="KW-0554">One-carbon metabolism</keyword>
<comment type="pathway">
    <text evidence="9">One-carbon metabolism; tetrahydrofolate interconversion.</text>
</comment>
<dbReference type="GO" id="GO:0005829">
    <property type="term" value="C:cytosol"/>
    <property type="evidence" value="ECO:0007669"/>
    <property type="project" value="TreeGrafter"/>
</dbReference>
<dbReference type="PANTHER" id="PTHR11680">
    <property type="entry name" value="SERINE HYDROXYMETHYLTRANSFERASE"/>
    <property type="match status" value="1"/>
</dbReference>
<evidence type="ECO:0000256" key="9">
    <source>
        <dbReference type="HAMAP-Rule" id="MF_00051"/>
    </source>
</evidence>
<feature type="binding site" evidence="9">
    <location>
        <begin position="121"/>
        <end position="123"/>
    </location>
    <ligand>
        <name>(6S)-5,6,7,8-tetrahydrofolate</name>
        <dbReference type="ChEBI" id="CHEBI:57453"/>
    </ligand>
</feature>
<feature type="binding site" evidence="9">
    <location>
        <position position="117"/>
    </location>
    <ligand>
        <name>(6S)-5,6,7,8-tetrahydrofolate</name>
        <dbReference type="ChEBI" id="CHEBI:57453"/>
    </ligand>
</feature>
<comment type="catalytic activity">
    <reaction evidence="9">
        <text>(6R)-5,10-methylene-5,6,7,8-tetrahydrofolate + glycine + H2O = (6S)-5,6,7,8-tetrahydrofolate + L-serine</text>
        <dbReference type="Rhea" id="RHEA:15481"/>
        <dbReference type="ChEBI" id="CHEBI:15377"/>
        <dbReference type="ChEBI" id="CHEBI:15636"/>
        <dbReference type="ChEBI" id="CHEBI:33384"/>
        <dbReference type="ChEBI" id="CHEBI:57305"/>
        <dbReference type="ChEBI" id="CHEBI:57453"/>
        <dbReference type="EC" id="2.1.2.1"/>
    </reaction>
</comment>
<dbReference type="GO" id="GO:0004372">
    <property type="term" value="F:glycine hydroxymethyltransferase activity"/>
    <property type="evidence" value="ECO:0007669"/>
    <property type="project" value="UniProtKB-UniRule"/>
</dbReference>
<reference evidence="12 13" key="1">
    <citation type="journal article" date="2016" name="Nat. Commun.">
        <title>Thousands of microbial genomes shed light on interconnected biogeochemical processes in an aquifer system.</title>
        <authorList>
            <person name="Anantharaman K."/>
            <person name="Brown C.T."/>
            <person name="Hug L.A."/>
            <person name="Sharon I."/>
            <person name="Castelle C.J."/>
            <person name="Probst A.J."/>
            <person name="Thomas B.C."/>
            <person name="Singh A."/>
            <person name="Wilkins M.J."/>
            <person name="Karaoz U."/>
            <person name="Brodie E.L."/>
            <person name="Williams K.H."/>
            <person name="Hubbard S.S."/>
            <person name="Banfield J.F."/>
        </authorList>
    </citation>
    <scope>NUCLEOTIDE SEQUENCE [LARGE SCALE GENOMIC DNA]</scope>
</reference>
<name>A0A1F5PEN9_9BACT</name>
<feature type="domain" description="Serine hydroxymethyltransferase-like" evidence="11">
    <location>
        <begin position="4"/>
        <end position="381"/>
    </location>
</feature>
<dbReference type="InterPro" id="IPR015422">
    <property type="entry name" value="PyrdxlP-dep_Trfase_small"/>
</dbReference>
<comment type="subunit">
    <text evidence="4 9">Homodimer.</text>
</comment>
<dbReference type="Proteomes" id="UP000178377">
    <property type="component" value="Unassembled WGS sequence"/>
</dbReference>
<evidence type="ECO:0000256" key="6">
    <source>
        <dbReference type="ARBA" id="ARBA00022563"/>
    </source>
</evidence>
<dbReference type="InterPro" id="IPR015421">
    <property type="entry name" value="PyrdxlP-dep_Trfase_major"/>
</dbReference>
<keyword evidence="12" id="KW-0489">Methyltransferase</keyword>
<dbReference type="HAMAP" id="MF_00051">
    <property type="entry name" value="SHMT"/>
    <property type="match status" value="1"/>
</dbReference>
<dbReference type="UniPathway" id="UPA00193"/>
<keyword evidence="7 9" id="KW-0808">Transferase</keyword>
<proteinExistence type="inferred from homology"/>
<dbReference type="CDD" id="cd00378">
    <property type="entry name" value="SHMT"/>
    <property type="match status" value="1"/>
</dbReference>
<dbReference type="GO" id="GO:0032259">
    <property type="term" value="P:methylation"/>
    <property type="evidence" value="ECO:0007669"/>
    <property type="project" value="UniProtKB-KW"/>
</dbReference>
<dbReference type="FunFam" id="3.40.640.10:FF:000001">
    <property type="entry name" value="Serine hydroxymethyltransferase"/>
    <property type="match status" value="1"/>
</dbReference>
<dbReference type="Gene3D" id="3.90.1150.10">
    <property type="entry name" value="Aspartate Aminotransferase, domain 1"/>
    <property type="match status" value="1"/>
</dbReference>
<keyword evidence="9" id="KW-0028">Amino-acid biosynthesis</keyword>
<keyword evidence="5 9" id="KW-0963">Cytoplasm</keyword>
<dbReference type="NCBIfam" id="NF000586">
    <property type="entry name" value="PRK00011.1"/>
    <property type="match status" value="1"/>
</dbReference>